<evidence type="ECO:0000256" key="7">
    <source>
        <dbReference type="SAM" id="Phobius"/>
    </source>
</evidence>
<evidence type="ECO:0000256" key="1">
    <source>
        <dbReference type="ARBA" id="ARBA00004191"/>
    </source>
</evidence>
<dbReference type="GO" id="GO:0005199">
    <property type="term" value="F:structural constituent of cell wall"/>
    <property type="evidence" value="ECO:0007669"/>
    <property type="project" value="InterPro"/>
</dbReference>
<keyword evidence="3 6" id="KW-0134">Cell wall</keyword>
<keyword evidence="9" id="KW-1185">Reference proteome</keyword>
<dbReference type="Pfam" id="PF01185">
    <property type="entry name" value="Hydrophobin"/>
    <property type="match status" value="1"/>
</dbReference>
<keyword evidence="7" id="KW-0472">Membrane</keyword>
<evidence type="ECO:0000256" key="2">
    <source>
        <dbReference type="ARBA" id="ARBA00010446"/>
    </source>
</evidence>
<comment type="similarity">
    <text evidence="2 6">Belongs to the fungal hydrophobin family.</text>
</comment>
<evidence type="ECO:0000256" key="6">
    <source>
        <dbReference type="RuleBase" id="RU365009"/>
    </source>
</evidence>
<evidence type="ECO:0000256" key="3">
    <source>
        <dbReference type="ARBA" id="ARBA00022512"/>
    </source>
</evidence>
<evidence type="ECO:0000256" key="4">
    <source>
        <dbReference type="ARBA" id="ARBA00022525"/>
    </source>
</evidence>
<protein>
    <recommendedName>
        <fullName evidence="6">Hydrophobin</fullName>
    </recommendedName>
</protein>
<accession>A0AAD4LT59</accession>
<comment type="subcellular location">
    <subcellularLocation>
        <location evidence="1 6">Secreted</location>
        <location evidence="1 6">Cell wall</location>
    </subcellularLocation>
</comment>
<keyword evidence="7" id="KW-0812">Transmembrane</keyword>
<dbReference type="InterPro" id="IPR001338">
    <property type="entry name" value="Class_I_Hydrophobin"/>
</dbReference>
<feature type="transmembrane region" description="Helical" evidence="7">
    <location>
        <begin position="40"/>
        <end position="58"/>
    </location>
</feature>
<organism evidence="8 9">
    <name type="scientific">Multifurca ochricompacta</name>
    <dbReference type="NCBI Taxonomy" id="376703"/>
    <lineage>
        <taxon>Eukaryota</taxon>
        <taxon>Fungi</taxon>
        <taxon>Dikarya</taxon>
        <taxon>Basidiomycota</taxon>
        <taxon>Agaricomycotina</taxon>
        <taxon>Agaricomycetes</taxon>
        <taxon>Russulales</taxon>
        <taxon>Russulaceae</taxon>
        <taxon>Multifurca</taxon>
    </lineage>
</organism>
<keyword evidence="5 6" id="KW-1015">Disulfide bond</keyword>
<dbReference type="AlphaFoldDB" id="A0AAD4LT59"/>
<proteinExistence type="inferred from homology"/>
<comment type="caution">
    <text evidence="8">The sequence shown here is derived from an EMBL/GenBank/DDBJ whole genome shotgun (WGS) entry which is preliminary data.</text>
</comment>
<keyword evidence="4 6" id="KW-0964">Secreted</keyword>
<keyword evidence="7" id="KW-1133">Transmembrane helix</keyword>
<keyword evidence="6" id="KW-0732">Signal</keyword>
<gene>
    <name evidence="8" type="ORF">B0F90DRAFT_1825571</name>
</gene>
<evidence type="ECO:0000313" key="9">
    <source>
        <dbReference type="Proteomes" id="UP001203297"/>
    </source>
</evidence>
<evidence type="ECO:0000313" key="8">
    <source>
        <dbReference type="EMBL" id="KAI0290009.1"/>
    </source>
</evidence>
<dbReference type="CDD" id="cd23507">
    <property type="entry name" value="hydrophobin_I"/>
    <property type="match status" value="1"/>
</dbReference>
<dbReference type="GO" id="GO:0009277">
    <property type="term" value="C:fungal-type cell wall"/>
    <property type="evidence" value="ECO:0007669"/>
    <property type="project" value="InterPro"/>
</dbReference>
<sequence>MAVIKGQVIALGSPVQKALSTIRVNHTLQIFFRMMFYKPLISLVAALAATSTAVASAIPERRDDPVPIPASQCDTGTLSCCDQLTNSNDPAAIAVGALLGIILGHSIGVGLTCTPISDAEQW</sequence>
<reference evidence="8" key="1">
    <citation type="journal article" date="2022" name="New Phytol.">
        <title>Evolutionary transition to the ectomycorrhizal habit in the genomes of a hyperdiverse lineage of mushroom-forming fungi.</title>
        <authorList>
            <person name="Looney B."/>
            <person name="Miyauchi S."/>
            <person name="Morin E."/>
            <person name="Drula E."/>
            <person name="Courty P.E."/>
            <person name="Kohler A."/>
            <person name="Kuo A."/>
            <person name="LaButti K."/>
            <person name="Pangilinan J."/>
            <person name="Lipzen A."/>
            <person name="Riley R."/>
            <person name="Andreopoulos W."/>
            <person name="He G."/>
            <person name="Johnson J."/>
            <person name="Nolan M."/>
            <person name="Tritt A."/>
            <person name="Barry K.W."/>
            <person name="Grigoriev I.V."/>
            <person name="Nagy L.G."/>
            <person name="Hibbett D."/>
            <person name="Henrissat B."/>
            <person name="Matheny P.B."/>
            <person name="Labbe J."/>
            <person name="Martin F.M."/>
        </authorList>
    </citation>
    <scope>NUCLEOTIDE SEQUENCE</scope>
    <source>
        <strain evidence="8">BPL690</strain>
    </source>
</reference>
<evidence type="ECO:0000256" key="5">
    <source>
        <dbReference type="ARBA" id="ARBA00023157"/>
    </source>
</evidence>
<dbReference type="Proteomes" id="UP001203297">
    <property type="component" value="Unassembled WGS sequence"/>
</dbReference>
<feature type="transmembrane region" description="Helical" evidence="7">
    <location>
        <begin position="92"/>
        <end position="113"/>
    </location>
</feature>
<dbReference type="EMBL" id="WTXG01000256">
    <property type="protein sequence ID" value="KAI0290009.1"/>
    <property type="molecule type" value="Genomic_DNA"/>
</dbReference>
<name>A0AAD4LT59_9AGAM</name>